<evidence type="ECO:0000256" key="5">
    <source>
        <dbReference type="ARBA" id="ARBA00023136"/>
    </source>
</evidence>
<evidence type="ECO:0000256" key="6">
    <source>
        <dbReference type="PIRSR" id="PIRSR600175-1"/>
    </source>
</evidence>
<feature type="binding site" evidence="6">
    <location>
        <position position="51"/>
    </location>
    <ligand>
        <name>Na(+)</name>
        <dbReference type="ChEBI" id="CHEBI:29101"/>
        <label>1</label>
    </ligand>
</feature>
<feature type="binding site" evidence="6">
    <location>
        <position position="287"/>
    </location>
    <ligand>
        <name>Na(+)</name>
        <dbReference type="ChEBI" id="CHEBI:29101"/>
        <label>1</label>
    </ligand>
</feature>
<keyword evidence="8" id="KW-0769">Symport</keyword>
<dbReference type="PRINTS" id="PR00176">
    <property type="entry name" value="NANEUSMPORT"/>
</dbReference>
<name>A0A7K7WBY0_9AVES</name>
<dbReference type="EMBL" id="VZSV01000090">
    <property type="protein sequence ID" value="NXA50778.1"/>
    <property type="molecule type" value="Genomic_DNA"/>
</dbReference>
<feature type="region of interest" description="Disordered" evidence="9">
    <location>
        <begin position="1"/>
        <end position="26"/>
    </location>
</feature>
<evidence type="ECO:0000256" key="8">
    <source>
        <dbReference type="RuleBase" id="RU003732"/>
    </source>
</evidence>
<keyword evidence="4 10" id="KW-1133">Transmembrane helix</keyword>
<feature type="non-terminal residue" evidence="11">
    <location>
        <position position="1"/>
    </location>
</feature>
<keyword evidence="2 8" id="KW-0813">Transport</keyword>
<dbReference type="PANTHER" id="PTHR11616">
    <property type="entry name" value="SODIUM/CHLORIDE DEPENDENT TRANSPORTER"/>
    <property type="match status" value="1"/>
</dbReference>
<evidence type="ECO:0000256" key="9">
    <source>
        <dbReference type="SAM" id="MobiDB-lite"/>
    </source>
</evidence>
<evidence type="ECO:0000313" key="12">
    <source>
        <dbReference type="Proteomes" id="UP000531559"/>
    </source>
</evidence>
<accession>A0A7K7WBY0</accession>
<proteinExistence type="inferred from homology"/>
<dbReference type="InterPro" id="IPR000175">
    <property type="entry name" value="Na/ntran_symport"/>
</dbReference>
<dbReference type="GO" id="GO:0042995">
    <property type="term" value="C:cell projection"/>
    <property type="evidence" value="ECO:0007669"/>
    <property type="project" value="TreeGrafter"/>
</dbReference>
<feature type="transmembrane region" description="Helical" evidence="10">
    <location>
        <begin position="542"/>
        <end position="563"/>
    </location>
</feature>
<dbReference type="PROSITE" id="PS00610">
    <property type="entry name" value="NA_NEUROTRAN_SYMP_1"/>
    <property type="match status" value="1"/>
</dbReference>
<feature type="binding site" evidence="6">
    <location>
        <position position="384"/>
    </location>
    <ligand>
        <name>Na(+)</name>
        <dbReference type="ChEBI" id="CHEBI:29101"/>
        <label>1</label>
    </ligand>
</feature>
<dbReference type="PROSITE" id="PS50267">
    <property type="entry name" value="NA_NEUROTRAN_SYMP_3"/>
    <property type="match status" value="1"/>
</dbReference>
<feature type="binding site" evidence="6">
    <location>
        <position position="319"/>
    </location>
    <ligand>
        <name>Na(+)</name>
        <dbReference type="ChEBI" id="CHEBI:29101"/>
        <label>1</label>
    </ligand>
</feature>
<feature type="transmembrane region" description="Helical" evidence="10">
    <location>
        <begin position="503"/>
        <end position="522"/>
    </location>
</feature>
<keyword evidence="3 8" id="KW-0812">Transmembrane</keyword>
<dbReference type="OrthoDB" id="6581954at2759"/>
<evidence type="ECO:0000313" key="11">
    <source>
        <dbReference type="EMBL" id="NXA50778.1"/>
    </source>
</evidence>
<reference evidence="11 12" key="1">
    <citation type="submission" date="2019-09" db="EMBL/GenBank/DDBJ databases">
        <title>Bird 10,000 Genomes (B10K) Project - Family phase.</title>
        <authorList>
            <person name="Zhang G."/>
        </authorList>
    </citation>
    <scope>NUCLEOTIDE SEQUENCE [LARGE SCALE GENOMIC DNA]</scope>
    <source>
        <strain evidence="11">B10K-MSB-01</strain>
    </source>
</reference>
<dbReference type="Proteomes" id="UP000531559">
    <property type="component" value="Unassembled WGS sequence"/>
</dbReference>
<protein>
    <recommendedName>
        <fullName evidence="8">Transporter</fullName>
    </recommendedName>
</protein>
<keyword evidence="12" id="KW-1185">Reference proteome</keyword>
<dbReference type="PROSITE" id="PS00754">
    <property type="entry name" value="NA_NEUROTRAN_SYMP_2"/>
    <property type="match status" value="1"/>
</dbReference>
<feature type="transmembrane region" description="Helical" evidence="10">
    <location>
        <begin position="358"/>
        <end position="386"/>
    </location>
</feature>
<evidence type="ECO:0000256" key="1">
    <source>
        <dbReference type="ARBA" id="ARBA00004141"/>
    </source>
</evidence>
<feature type="non-terminal residue" evidence="11">
    <location>
        <position position="624"/>
    </location>
</feature>
<comment type="similarity">
    <text evidence="8">Belongs to the sodium:neurotransmitter symporter (SNF) (TC 2.A.22) family.</text>
</comment>
<organism evidence="11 12">
    <name type="scientific">Nothocercus julius</name>
    <dbReference type="NCBI Taxonomy" id="2585813"/>
    <lineage>
        <taxon>Eukaryota</taxon>
        <taxon>Metazoa</taxon>
        <taxon>Chordata</taxon>
        <taxon>Craniata</taxon>
        <taxon>Vertebrata</taxon>
        <taxon>Euteleostomi</taxon>
        <taxon>Archelosauria</taxon>
        <taxon>Archosauria</taxon>
        <taxon>Dinosauria</taxon>
        <taxon>Saurischia</taxon>
        <taxon>Theropoda</taxon>
        <taxon>Coelurosauria</taxon>
        <taxon>Aves</taxon>
        <taxon>Palaeognathae</taxon>
        <taxon>Tinamiformes</taxon>
        <taxon>Tinamidae</taxon>
        <taxon>Nothocercus</taxon>
    </lineage>
</organism>
<feature type="transmembrane region" description="Helical" evidence="10">
    <location>
        <begin position="284"/>
        <end position="301"/>
    </location>
</feature>
<feature type="transmembrane region" description="Helical" evidence="10">
    <location>
        <begin position="124"/>
        <end position="148"/>
    </location>
</feature>
<evidence type="ECO:0000256" key="10">
    <source>
        <dbReference type="SAM" id="Phobius"/>
    </source>
</evidence>
<keyword evidence="5 10" id="KW-0472">Membrane</keyword>
<feature type="binding site" evidence="6">
    <location>
        <position position="44"/>
    </location>
    <ligand>
        <name>Na(+)</name>
        <dbReference type="ChEBI" id="CHEBI:29101"/>
        <label>2</label>
    </ligand>
</feature>
<feature type="disulfide bond" evidence="7">
    <location>
        <begin position="150"/>
        <end position="159"/>
    </location>
</feature>
<comment type="caution">
    <text evidence="11">The sequence shown here is derived from an EMBL/GenBank/DDBJ whole genome shotgun (WGS) entry which is preliminary data.</text>
</comment>
<feature type="transmembrane region" description="Helical" evidence="10">
    <location>
        <begin position="237"/>
        <end position="264"/>
    </location>
</feature>
<feature type="transmembrane region" description="Helical" evidence="10">
    <location>
        <begin position="204"/>
        <end position="225"/>
    </location>
</feature>
<feature type="binding site" evidence="6">
    <location>
        <position position="387"/>
    </location>
    <ligand>
        <name>Na(+)</name>
        <dbReference type="ChEBI" id="CHEBI:29101"/>
        <label>1</label>
    </ligand>
</feature>
<dbReference type="PANTHER" id="PTHR11616:SF118">
    <property type="entry name" value="SODIUM- AND CHLORIDE-DEPENDENT BETAINE TRANSPORTER"/>
    <property type="match status" value="1"/>
</dbReference>
<feature type="transmembrane region" description="Helical" evidence="10">
    <location>
        <begin position="416"/>
        <end position="434"/>
    </location>
</feature>
<dbReference type="CDD" id="cd11511">
    <property type="entry name" value="SLC6sbd_BGT1"/>
    <property type="match status" value="1"/>
</dbReference>
<feature type="transmembrane region" description="Helical" evidence="10">
    <location>
        <begin position="313"/>
        <end position="338"/>
    </location>
</feature>
<dbReference type="GO" id="GO:0005886">
    <property type="term" value="C:plasma membrane"/>
    <property type="evidence" value="ECO:0007669"/>
    <property type="project" value="TreeGrafter"/>
</dbReference>
<dbReference type="Pfam" id="PF00209">
    <property type="entry name" value="SNF"/>
    <property type="match status" value="1"/>
</dbReference>
<dbReference type="SUPFAM" id="SSF161070">
    <property type="entry name" value="SNF-like"/>
    <property type="match status" value="1"/>
</dbReference>
<evidence type="ECO:0000256" key="4">
    <source>
        <dbReference type="ARBA" id="ARBA00022989"/>
    </source>
</evidence>
<feature type="transmembrane region" description="Helical" evidence="10">
    <location>
        <begin position="446"/>
        <end position="467"/>
    </location>
</feature>
<evidence type="ECO:0000256" key="7">
    <source>
        <dbReference type="PIRSR" id="PIRSR600175-2"/>
    </source>
</evidence>
<keyword evidence="6" id="KW-0915">Sodium</keyword>
<dbReference type="InterPro" id="IPR037272">
    <property type="entry name" value="SNS_sf"/>
</dbReference>
<gene>
    <name evidence="11" type="primary">Slc6a12</name>
    <name evidence="11" type="ORF">NOTJUL_R03512</name>
</gene>
<keyword evidence="7" id="KW-1015">Disulfide bond</keyword>
<dbReference type="GO" id="GO:0046872">
    <property type="term" value="F:metal ion binding"/>
    <property type="evidence" value="ECO:0007669"/>
    <property type="project" value="UniProtKB-KW"/>
</dbReference>
<evidence type="ECO:0000256" key="2">
    <source>
        <dbReference type="ARBA" id="ARBA00022448"/>
    </source>
</evidence>
<comment type="subcellular location">
    <subcellularLocation>
        <location evidence="1">Membrane</location>
        <topology evidence="1">Multi-pass membrane protein</topology>
    </subcellularLocation>
</comment>
<dbReference type="AlphaFoldDB" id="A0A7K7WBY0"/>
<feature type="binding site" evidence="6">
    <location>
        <position position="388"/>
    </location>
    <ligand>
        <name>Na(+)</name>
        <dbReference type="ChEBI" id="CHEBI:29101"/>
        <label>1</label>
    </ligand>
</feature>
<keyword evidence="6" id="KW-0479">Metal-binding</keyword>
<feature type="transmembrane region" description="Helical" evidence="10">
    <location>
        <begin position="65"/>
        <end position="85"/>
    </location>
</feature>
<sequence length="624" mass="70011">SHRAMKKTAESNGAVAGPEELEEEEMEERGQWSNKVEFVLSVAGEIIGLGNVWRFPYLCYKNGGGAFLIPYLIFLFACGIPLFFLETALGQYTSQGGVTAWRKICPIFEGIGYASQVIESYLNIYYIIILCWALFYLFSSFTAVLPWASCSNPWNSDLCVDFLNSSSLDNRTMSANATSPVVEFWEKRVLRLTDGIHKLGTVRWELALCLLLAWIVCYFCIWKGVKSTGKVVYFTATFPYAMLVVLLVRGVTLPGAAEGILFYLKPDITRLTDPQVWMDAGTQIFFSYAICQGCLTALGSYNKYTNNCYRDCIMLCFLNSATSFVAGFAIFSVLGFMARKQGVPIAEVAESGPGLAFIAYPTAVTMMPVSQLWSCLFFLMLIFLGLDSQFVCVESMVTAIIDMFPEIFRKKGRRELLILVIAVICYLLGLLLVTEGGMYIFQLFDYYAASGTCLLFLAIFEAICVGWKISPIHLCLFSGQGADRFYDNIEDMIGYRPWPLVKISWTVLTPGMCLAIFLFSLIKYTPLKYNNVYVYPPWGYVLGWMMALSSMICVPLYAIFILLKTKGPLKQRLKQLVCPASDLPQPKKHVAGLLEPWDGSQAEHKRLSSPTKEVLGIVERETHL</sequence>
<feature type="transmembrane region" description="Helical" evidence="10">
    <location>
        <begin position="36"/>
        <end position="53"/>
    </location>
</feature>
<dbReference type="GO" id="GO:0005332">
    <property type="term" value="F:gamma-aminobutyric acid:sodium:chloride symporter activity"/>
    <property type="evidence" value="ECO:0007669"/>
    <property type="project" value="TreeGrafter"/>
</dbReference>
<evidence type="ECO:0000256" key="3">
    <source>
        <dbReference type="ARBA" id="ARBA00022692"/>
    </source>
</evidence>